<evidence type="ECO:0000256" key="7">
    <source>
        <dbReference type="SAM" id="Phobius"/>
    </source>
</evidence>
<accession>A0A0F7WVN3</accession>
<dbReference type="GO" id="GO:0098797">
    <property type="term" value="C:plasma membrane protein complex"/>
    <property type="evidence" value="ECO:0007669"/>
    <property type="project" value="TreeGrafter"/>
</dbReference>
<keyword evidence="3" id="KW-1003">Cell membrane</keyword>
<comment type="similarity">
    <text evidence="2">Belongs to the ABC-4 integral membrane protein family. LolC/E subfamily.</text>
</comment>
<dbReference type="AlphaFoldDB" id="A0A0F7WVN3"/>
<feature type="transmembrane region" description="Helical" evidence="7">
    <location>
        <begin position="468"/>
        <end position="488"/>
    </location>
</feature>
<proteinExistence type="inferred from homology"/>
<dbReference type="EMBL" id="LN847039">
    <property type="protein sequence ID" value="CRI42374.1"/>
    <property type="molecule type" value="Genomic_DNA"/>
</dbReference>
<protein>
    <submittedName>
        <fullName evidence="9">ABC transporter, permease protein</fullName>
    </submittedName>
</protein>
<dbReference type="InterPro" id="IPR051447">
    <property type="entry name" value="Lipoprotein-release_system"/>
</dbReference>
<keyword evidence="4 7" id="KW-0812">Transmembrane</keyword>
<dbReference type="Pfam" id="PF02687">
    <property type="entry name" value="FtsX"/>
    <property type="match status" value="1"/>
</dbReference>
<organism evidence="9">
    <name type="scientific">Chlamydia pneumoniae</name>
    <name type="common">Chlamydophila pneumoniae</name>
    <dbReference type="NCBI Taxonomy" id="83558"/>
    <lineage>
        <taxon>Bacteria</taxon>
        <taxon>Pseudomonadati</taxon>
        <taxon>Chlamydiota</taxon>
        <taxon>Chlamydiia</taxon>
        <taxon>Chlamydiales</taxon>
        <taxon>Chlamydiaceae</taxon>
        <taxon>Chlamydia/Chlamydophila group</taxon>
        <taxon>Chlamydia</taxon>
    </lineage>
</organism>
<evidence type="ECO:0000256" key="5">
    <source>
        <dbReference type="ARBA" id="ARBA00022989"/>
    </source>
</evidence>
<name>A0A0F7WVN3_CHLPN</name>
<dbReference type="GO" id="GO:0044874">
    <property type="term" value="P:lipoprotein localization to outer membrane"/>
    <property type="evidence" value="ECO:0007669"/>
    <property type="project" value="TreeGrafter"/>
</dbReference>
<keyword evidence="5 7" id="KW-1133">Transmembrane helix</keyword>
<evidence type="ECO:0000259" key="8">
    <source>
        <dbReference type="Pfam" id="PF02687"/>
    </source>
</evidence>
<dbReference type="PANTHER" id="PTHR30489:SF0">
    <property type="entry name" value="LIPOPROTEIN-RELEASING SYSTEM TRANSMEMBRANE PROTEIN LOLE"/>
    <property type="match status" value="1"/>
</dbReference>
<evidence type="ECO:0000256" key="6">
    <source>
        <dbReference type="ARBA" id="ARBA00023136"/>
    </source>
</evidence>
<dbReference type="InterPro" id="IPR003838">
    <property type="entry name" value="ABC3_permease_C"/>
</dbReference>
<evidence type="ECO:0000256" key="2">
    <source>
        <dbReference type="ARBA" id="ARBA00005236"/>
    </source>
</evidence>
<feature type="transmembrane region" description="Helical" evidence="7">
    <location>
        <begin position="21"/>
        <end position="46"/>
    </location>
</feature>
<reference evidence="9" key="1">
    <citation type="submission" date="2015-05" db="EMBL/GenBank/DDBJ databases">
        <authorList>
            <person name="Rattei Thomas"/>
        </authorList>
    </citation>
    <scope>NUCLEOTIDE SEQUENCE</scope>
    <source>
        <strain evidence="9">DC9</strain>
    </source>
</reference>
<feature type="domain" description="ABC3 transporter permease C-terminal" evidence="8">
    <location>
        <begin position="364"/>
        <end position="495"/>
    </location>
</feature>
<keyword evidence="6 7" id="KW-0472">Membrane</keyword>
<feature type="transmembrane region" description="Helical" evidence="7">
    <location>
        <begin position="360"/>
        <end position="386"/>
    </location>
</feature>
<gene>
    <name evidence="9" type="ORF">BN1224_DC9_BH_00070</name>
</gene>
<evidence type="ECO:0000313" key="9">
    <source>
        <dbReference type="EMBL" id="CRI42374.1"/>
    </source>
</evidence>
<evidence type="ECO:0000256" key="4">
    <source>
        <dbReference type="ARBA" id="ARBA00022692"/>
    </source>
</evidence>
<evidence type="ECO:0000256" key="1">
    <source>
        <dbReference type="ARBA" id="ARBA00004651"/>
    </source>
</evidence>
<dbReference type="PANTHER" id="PTHR30489">
    <property type="entry name" value="LIPOPROTEIN-RELEASING SYSTEM TRANSMEMBRANE PROTEIN LOLE"/>
    <property type="match status" value="1"/>
</dbReference>
<evidence type="ECO:0000256" key="3">
    <source>
        <dbReference type="ARBA" id="ARBA00022475"/>
    </source>
</evidence>
<sequence length="503" mass="56326">MKFEFSVALKYLIPGKGRLSSAIVSLFSVGIISLVVWLSIVFISVIHGLEQRWIEDLSQLHSPITILPSDTYYSSYYYQIDKHSNLSNYTTKTLGEKIASPQVDPYDPESDYLLPETFPLKDCDLGGQQKDPVKMTLESLGPYLQSQHGKVIEFEQGVGYLDIKTSLKLQKPQPRNLTHFLTYPSKLSYEDKVLPYDETDYTSAELNPFNRSPSGWQQDFHHLEELYRGASIILPSTYKDSGYKVGDTGVFSTYSIENQKETQYTVHVIGFYNPGLSPLGGRTVFIDPDLARSIRSQSEGLGMSNGFHLFFPNTKRIVFVKKQIENILTSLGVDDYWEISSLYDYDYFQPILDQLQSDQVLFLFVCILILIVACSNIVTMSMLLVNNKKKEIGILKAMGTSSRSLKIIFACCGAFSGACGVVIGTIFAIITLKNLQFIVKALNYLQGRETFNTAFFGQNLPNSVHPQAIYFLGLGTLLLAAVSGALPARKVAKMHVSEILKAD</sequence>
<comment type="subcellular location">
    <subcellularLocation>
        <location evidence="1">Cell membrane</location>
        <topology evidence="1">Multi-pass membrane protein</topology>
    </subcellularLocation>
</comment>
<feature type="transmembrane region" description="Helical" evidence="7">
    <location>
        <begin position="407"/>
        <end position="430"/>
    </location>
</feature>